<comment type="cofactor">
    <cofactor evidence="1">
        <name>thiamine diphosphate</name>
        <dbReference type="ChEBI" id="CHEBI:58937"/>
    </cofactor>
</comment>
<feature type="domain" description="Dehydrogenase E1 component" evidence="7">
    <location>
        <begin position="21"/>
        <end position="284"/>
    </location>
</feature>
<dbReference type="Gene3D" id="3.40.50.970">
    <property type="match status" value="1"/>
</dbReference>
<evidence type="ECO:0000256" key="1">
    <source>
        <dbReference type="ARBA" id="ARBA00001964"/>
    </source>
</evidence>
<evidence type="ECO:0000313" key="9">
    <source>
        <dbReference type="Proteomes" id="UP001597186"/>
    </source>
</evidence>
<dbReference type="PANTHER" id="PTHR11516:SF60">
    <property type="entry name" value="PYRUVATE DEHYDROGENASE E1 COMPONENT SUBUNIT ALPHA"/>
    <property type="match status" value="1"/>
</dbReference>
<dbReference type="PANTHER" id="PTHR11516">
    <property type="entry name" value="PYRUVATE DEHYDROGENASE E1 COMPONENT, ALPHA SUBUNIT BACTERIAL AND ORGANELLAR"/>
    <property type="match status" value="1"/>
</dbReference>
<keyword evidence="3" id="KW-0786">Thiamine pyrophosphate</keyword>
<dbReference type="InterPro" id="IPR050642">
    <property type="entry name" value="PDH_E1_Alpha_Subunit"/>
</dbReference>
<dbReference type="SUPFAM" id="SSF52518">
    <property type="entry name" value="Thiamin diphosphate-binding fold (THDP-binding)"/>
    <property type="match status" value="1"/>
</dbReference>
<comment type="catalytic activity">
    <reaction evidence="5">
        <text>N(6)-[(R)-lipoyl]-L-lysyl-[protein] + pyruvate + H(+) = N(6)-[(R)-S(8)-acetyldihydrolipoyl]-L-lysyl-[protein] + CO2</text>
        <dbReference type="Rhea" id="RHEA:19189"/>
        <dbReference type="Rhea" id="RHEA-COMP:10474"/>
        <dbReference type="Rhea" id="RHEA-COMP:10478"/>
        <dbReference type="ChEBI" id="CHEBI:15361"/>
        <dbReference type="ChEBI" id="CHEBI:15378"/>
        <dbReference type="ChEBI" id="CHEBI:16526"/>
        <dbReference type="ChEBI" id="CHEBI:83099"/>
        <dbReference type="ChEBI" id="CHEBI:83111"/>
        <dbReference type="EC" id="1.2.4.1"/>
    </reaction>
</comment>
<dbReference type="Pfam" id="PF00676">
    <property type="entry name" value="E1_dh"/>
    <property type="match status" value="1"/>
</dbReference>
<dbReference type="EMBL" id="JBHUDD010000056">
    <property type="protein sequence ID" value="MFD1509871.1"/>
    <property type="molecule type" value="Genomic_DNA"/>
</dbReference>
<evidence type="ECO:0000256" key="2">
    <source>
        <dbReference type="ARBA" id="ARBA00023002"/>
    </source>
</evidence>
<keyword evidence="2" id="KW-0560">Oxidoreductase</keyword>
<dbReference type="InterPro" id="IPR029061">
    <property type="entry name" value="THDP-binding"/>
</dbReference>
<feature type="region of interest" description="Disordered" evidence="6">
    <location>
        <begin position="312"/>
        <end position="333"/>
    </location>
</feature>
<reference evidence="9" key="1">
    <citation type="journal article" date="2019" name="Int. J. Syst. Evol. Microbiol.">
        <title>The Global Catalogue of Microorganisms (GCM) 10K type strain sequencing project: providing services to taxonomists for standard genome sequencing and annotation.</title>
        <authorList>
            <consortium name="The Broad Institute Genomics Platform"/>
            <consortium name="The Broad Institute Genome Sequencing Center for Infectious Disease"/>
            <person name="Wu L."/>
            <person name="Ma J."/>
        </authorList>
    </citation>
    <scope>NUCLEOTIDE SEQUENCE [LARGE SCALE GENOMIC DNA]</scope>
    <source>
        <strain evidence="9">CGMCC 1.12477</strain>
    </source>
</reference>
<evidence type="ECO:0000256" key="3">
    <source>
        <dbReference type="ARBA" id="ARBA00023052"/>
    </source>
</evidence>
<dbReference type="RefSeq" id="WP_379915471.1">
    <property type="nucleotide sequence ID" value="NZ_JBHUDD010000056.1"/>
</dbReference>
<dbReference type="InterPro" id="IPR001017">
    <property type="entry name" value="DH_E1"/>
</dbReference>
<comment type="function">
    <text evidence="4">The pyruvate dehydrogenase complex catalyzes the overall conversion of pyruvate to acetyl-CoA and CO(2). It contains multiple copies of three enzymatic components: pyruvate dehydrogenase (E1), dihydrolipoamide acetyltransferase (E2) and lipoamide dehydrogenase (E3).</text>
</comment>
<dbReference type="CDD" id="cd02000">
    <property type="entry name" value="TPP_E1_PDC_ADC_BCADC"/>
    <property type="match status" value="1"/>
</dbReference>
<keyword evidence="9" id="KW-1185">Reference proteome</keyword>
<evidence type="ECO:0000259" key="7">
    <source>
        <dbReference type="Pfam" id="PF00676"/>
    </source>
</evidence>
<organism evidence="8 9">
    <name type="scientific">Lacimonas salitolerans</name>
    <dbReference type="NCBI Taxonomy" id="1323750"/>
    <lineage>
        <taxon>Bacteria</taxon>
        <taxon>Pseudomonadati</taxon>
        <taxon>Pseudomonadota</taxon>
        <taxon>Alphaproteobacteria</taxon>
        <taxon>Rhodobacterales</taxon>
        <taxon>Paracoccaceae</taxon>
        <taxon>Lacimonas</taxon>
    </lineage>
</organism>
<gene>
    <name evidence="8" type="ORF">ACFTOW_10690</name>
</gene>
<proteinExistence type="predicted"/>
<evidence type="ECO:0000313" key="8">
    <source>
        <dbReference type="EMBL" id="MFD1509871.1"/>
    </source>
</evidence>
<sequence>MHDTRLDNLDRARLVDMLGVMHRIRAFEQEAIAAQKEGLVLGAIHPSIGQEAVAAGICGNLETADLLLSTHRGHGHTLAKGAEPLAMMRELFGREGGTCGGKGGSMHIADFGVGMLGANGVVGANIPIATGAAHALKLQGSRQIVVCIFGDGAVNRGPFLEGLNWARVFDLPVLFVCEDNGFSATTRTREMTGGDGAGARAASLGLDTVEVDGNDVIAVDAAARAAIDAIRGGAGPMLMTCRTYRITGHTAVDPASYRPAQEVEDARATCPIARLEAVLRLAGEEDARLHQVQQTAARELAAIARTARETGWPDPAGAYTDVQDIGDPRERAY</sequence>
<evidence type="ECO:0000256" key="4">
    <source>
        <dbReference type="ARBA" id="ARBA00025211"/>
    </source>
</evidence>
<evidence type="ECO:0000256" key="5">
    <source>
        <dbReference type="ARBA" id="ARBA00051231"/>
    </source>
</evidence>
<dbReference type="Proteomes" id="UP001597186">
    <property type="component" value="Unassembled WGS sequence"/>
</dbReference>
<protein>
    <submittedName>
        <fullName evidence="8">Thiamine pyrophosphate-dependent dehydrogenase E1 component subunit alpha</fullName>
    </submittedName>
</protein>
<comment type="caution">
    <text evidence="8">The sequence shown here is derived from an EMBL/GenBank/DDBJ whole genome shotgun (WGS) entry which is preliminary data.</text>
</comment>
<evidence type="ECO:0000256" key="6">
    <source>
        <dbReference type="SAM" id="MobiDB-lite"/>
    </source>
</evidence>
<name>A0ABW4EH51_9RHOB</name>
<accession>A0ABW4EH51</accession>